<reference evidence="2 3" key="1">
    <citation type="submission" date="2020-09" db="EMBL/GenBank/DDBJ databases">
        <title>A novel species.</title>
        <authorList>
            <person name="Gao J."/>
        </authorList>
    </citation>
    <scope>NUCLEOTIDE SEQUENCE [LARGE SCALE GENOMIC DNA]</scope>
    <source>
        <strain evidence="2 3">CRXT-Y-14</strain>
    </source>
</reference>
<dbReference type="AlphaFoldDB" id="A0A7H1BDZ6"/>
<dbReference type="Proteomes" id="UP000516428">
    <property type="component" value="Chromosome"/>
</dbReference>
<name>A0A7H1BDZ6_9ACTN</name>
<organism evidence="2 3">
    <name type="scientific">Streptomyces xanthii</name>
    <dbReference type="NCBI Taxonomy" id="2768069"/>
    <lineage>
        <taxon>Bacteria</taxon>
        <taxon>Bacillati</taxon>
        <taxon>Actinomycetota</taxon>
        <taxon>Actinomycetes</taxon>
        <taxon>Kitasatosporales</taxon>
        <taxon>Streptomycetaceae</taxon>
        <taxon>Streptomyces</taxon>
    </lineage>
</organism>
<gene>
    <name evidence="2" type="ORF">IAG42_27440</name>
</gene>
<evidence type="ECO:0000256" key="1">
    <source>
        <dbReference type="SAM" id="MobiDB-lite"/>
    </source>
</evidence>
<dbReference type="KEGG" id="sxn:IAG42_27440"/>
<evidence type="ECO:0000313" key="3">
    <source>
        <dbReference type="Proteomes" id="UP000516428"/>
    </source>
</evidence>
<keyword evidence="3" id="KW-1185">Reference proteome</keyword>
<feature type="region of interest" description="Disordered" evidence="1">
    <location>
        <begin position="147"/>
        <end position="177"/>
    </location>
</feature>
<dbReference type="EMBL" id="CP061281">
    <property type="protein sequence ID" value="QNS06951.1"/>
    <property type="molecule type" value="Genomic_DNA"/>
</dbReference>
<protein>
    <recommendedName>
        <fullName evidence="4">DUF2812 domain-containing protein</fullName>
    </recommendedName>
</protein>
<sequence>MAEEQTAYWDEMRELLRGRGLPDGHTEAVLAELAGAAHGDPAGRFGPAGALAEMLTPAPAADEHAEIWRWSADTYADAALLDRFGAEGWELERVDSLGRFVCRRDPEHPRRWEYRRAVTGTGGRPAGAGWEPCGTWTVYTWFKREKPVPEPVRGGDGAQPAPSPPRRRRLFPRRRRA</sequence>
<proteinExistence type="predicted"/>
<evidence type="ECO:0000313" key="2">
    <source>
        <dbReference type="EMBL" id="QNS06951.1"/>
    </source>
</evidence>
<accession>A0A7H1BDZ6</accession>
<dbReference type="RefSeq" id="WP_188339627.1">
    <property type="nucleotide sequence ID" value="NZ_CP061281.1"/>
</dbReference>
<evidence type="ECO:0008006" key="4">
    <source>
        <dbReference type="Google" id="ProtNLM"/>
    </source>
</evidence>
<feature type="compositionally biased region" description="Basic residues" evidence="1">
    <location>
        <begin position="165"/>
        <end position="177"/>
    </location>
</feature>